<reference evidence="6" key="1">
    <citation type="submission" date="2017-02" db="UniProtKB">
        <authorList>
            <consortium name="WormBaseParasite"/>
        </authorList>
    </citation>
    <scope>IDENTIFICATION</scope>
</reference>
<evidence type="ECO:0000256" key="3">
    <source>
        <dbReference type="ARBA" id="ARBA00022777"/>
    </source>
</evidence>
<evidence type="ECO:0000313" key="6">
    <source>
        <dbReference type="WBParaSite" id="EEL_0000655301-mRNA-1"/>
    </source>
</evidence>
<comment type="similarity">
    <text evidence="4">Belongs to the adenylate kinase family.</text>
</comment>
<dbReference type="GO" id="GO:0019205">
    <property type="term" value="F:nucleobase-containing compound kinase activity"/>
    <property type="evidence" value="ECO:0007669"/>
    <property type="project" value="InterPro"/>
</dbReference>
<name>A0A0R3RWL0_9BILA</name>
<dbReference type="CDD" id="cd01428">
    <property type="entry name" value="ADK"/>
    <property type="match status" value="1"/>
</dbReference>
<dbReference type="Pfam" id="PF00406">
    <property type="entry name" value="ADK"/>
    <property type="match status" value="1"/>
</dbReference>
<dbReference type="WBParaSite" id="EEL_0000655301-mRNA-1">
    <property type="protein sequence ID" value="EEL_0000655301-mRNA-1"/>
    <property type="gene ID" value="EEL_0000655301"/>
</dbReference>
<keyword evidence="1 4" id="KW-0808">Transferase</keyword>
<dbReference type="GO" id="GO:0006139">
    <property type="term" value="P:nucleobase-containing compound metabolic process"/>
    <property type="evidence" value="ECO:0007669"/>
    <property type="project" value="InterPro"/>
</dbReference>
<evidence type="ECO:0000256" key="4">
    <source>
        <dbReference type="RuleBase" id="RU003330"/>
    </source>
</evidence>
<dbReference type="InterPro" id="IPR027417">
    <property type="entry name" value="P-loop_NTPase"/>
</dbReference>
<keyword evidence="3 4" id="KW-0418">Kinase</keyword>
<sequence>MQATEVASIPDVPIILFMGGPGGGKTRHAARVQEALGKFGLVHVCMPDMIREAILKYQNTDLEWKEAAERYQRGELIPNNLALGLVKTEMSKHQDAKAFFLEGFPREARQVENFEREVRPVNMAMILDYDENTLRNHMENRGLDIEIIDAKIREFKLKTLPSAKYFDDQRLLHLIPGEQSDQWIFERMKLLIQRAMELGVPVTTSKVASRAGSPIQRPDPVFRKYLSLQRNDVIFQKKLFWKLIEFKFFYKKILFLRFI</sequence>
<organism evidence="5 6">
    <name type="scientific">Elaeophora elaphi</name>
    <dbReference type="NCBI Taxonomy" id="1147741"/>
    <lineage>
        <taxon>Eukaryota</taxon>
        <taxon>Metazoa</taxon>
        <taxon>Ecdysozoa</taxon>
        <taxon>Nematoda</taxon>
        <taxon>Chromadorea</taxon>
        <taxon>Rhabditida</taxon>
        <taxon>Spirurina</taxon>
        <taxon>Spiruromorpha</taxon>
        <taxon>Filarioidea</taxon>
        <taxon>Onchocercidae</taxon>
        <taxon>Elaeophora</taxon>
    </lineage>
</organism>
<dbReference type="STRING" id="1147741.A0A0R3RWL0"/>
<dbReference type="Proteomes" id="UP000050640">
    <property type="component" value="Unplaced"/>
</dbReference>
<protein>
    <submittedName>
        <fullName evidence="6">ADK_lid domain-containing protein</fullName>
    </submittedName>
</protein>
<dbReference type="Gene3D" id="3.40.50.300">
    <property type="entry name" value="P-loop containing nucleotide triphosphate hydrolases"/>
    <property type="match status" value="1"/>
</dbReference>
<accession>A0A0R3RWL0</accession>
<dbReference type="GO" id="GO:0005524">
    <property type="term" value="F:ATP binding"/>
    <property type="evidence" value="ECO:0007669"/>
    <property type="project" value="InterPro"/>
</dbReference>
<proteinExistence type="inferred from homology"/>
<dbReference type="AlphaFoldDB" id="A0A0R3RWL0"/>
<dbReference type="PANTHER" id="PTHR23359">
    <property type="entry name" value="NUCLEOTIDE KINASE"/>
    <property type="match status" value="1"/>
</dbReference>
<dbReference type="SUPFAM" id="SSF52540">
    <property type="entry name" value="P-loop containing nucleoside triphosphate hydrolases"/>
    <property type="match status" value="1"/>
</dbReference>
<dbReference type="InterPro" id="IPR000850">
    <property type="entry name" value="Adenylat/UMP-CMP_kin"/>
</dbReference>
<keyword evidence="5" id="KW-1185">Reference proteome</keyword>
<evidence type="ECO:0000256" key="1">
    <source>
        <dbReference type="ARBA" id="ARBA00022679"/>
    </source>
</evidence>
<evidence type="ECO:0000256" key="2">
    <source>
        <dbReference type="ARBA" id="ARBA00022741"/>
    </source>
</evidence>
<dbReference type="PRINTS" id="PR00094">
    <property type="entry name" value="ADENYLTKNASE"/>
</dbReference>
<keyword evidence="2" id="KW-0547">Nucleotide-binding</keyword>
<evidence type="ECO:0000313" key="5">
    <source>
        <dbReference type="Proteomes" id="UP000050640"/>
    </source>
</evidence>